<reference evidence="8 9" key="1">
    <citation type="journal article" date="2018" name="Nat. Ecol. Evol.">
        <title>Pezizomycetes genomes reveal the molecular basis of ectomycorrhizal truffle lifestyle.</title>
        <authorList>
            <person name="Murat C."/>
            <person name="Payen T."/>
            <person name="Noel B."/>
            <person name="Kuo A."/>
            <person name="Morin E."/>
            <person name="Chen J."/>
            <person name="Kohler A."/>
            <person name="Krizsan K."/>
            <person name="Balestrini R."/>
            <person name="Da Silva C."/>
            <person name="Montanini B."/>
            <person name="Hainaut M."/>
            <person name="Levati E."/>
            <person name="Barry K.W."/>
            <person name="Belfiori B."/>
            <person name="Cichocki N."/>
            <person name="Clum A."/>
            <person name="Dockter R.B."/>
            <person name="Fauchery L."/>
            <person name="Guy J."/>
            <person name="Iotti M."/>
            <person name="Le Tacon F."/>
            <person name="Lindquist E.A."/>
            <person name="Lipzen A."/>
            <person name="Malagnac F."/>
            <person name="Mello A."/>
            <person name="Molinier V."/>
            <person name="Miyauchi S."/>
            <person name="Poulain J."/>
            <person name="Riccioni C."/>
            <person name="Rubini A."/>
            <person name="Sitrit Y."/>
            <person name="Splivallo R."/>
            <person name="Traeger S."/>
            <person name="Wang M."/>
            <person name="Zifcakova L."/>
            <person name="Wipf D."/>
            <person name="Zambonelli A."/>
            <person name="Paolocci F."/>
            <person name="Nowrousian M."/>
            <person name="Ottonello S."/>
            <person name="Baldrian P."/>
            <person name="Spatafora J.W."/>
            <person name="Henrissat B."/>
            <person name="Nagy L.G."/>
            <person name="Aury J.M."/>
            <person name="Wincker P."/>
            <person name="Grigoriev I.V."/>
            <person name="Bonfante P."/>
            <person name="Martin F.M."/>
        </authorList>
    </citation>
    <scope>NUCLEOTIDE SEQUENCE [LARGE SCALE GENOMIC DNA]</scope>
    <source>
        <strain evidence="8 9">CCBAS932</strain>
    </source>
</reference>
<dbReference type="GO" id="GO:0005737">
    <property type="term" value="C:cytoplasm"/>
    <property type="evidence" value="ECO:0007669"/>
    <property type="project" value="UniProtKB-SubCell"/>
</dbReference>
<feature type="compositionally biased region" description="Basic and acidic residues" evidence="6">
    <location>
        <begin position="24"/>
        <end position="51"/>
    </location>
</feature>
<organism evidence="8 9">
    <name type="scientific">Morchella conica CCBAS932</name>
    <dbReference type="NCBI Taxonomy" id="1392247"/>
    <lineage>
        <taxon>Eukaryota</taxon>
        <taxon>Fungi</taxon>
        <taxon>Dikarya</taxon>
        <taxon>Ascomycota</taxon>
        <taxon>Pezizomycotina</taxon>
        <taxon>Pezizomycetes</taxon>
        <taxon>Pezizales</taxon>
        <taxon>Morchellaceae</taxon>
        <taxon>Morchella</taxon>
    </lineage>
</organism>
<dbReference type="Pfam" id="PF00226">
    <property type="entry name" value="DnaJ"/>
    <property type="match status" value="1"/>
</dbReference>
<dbReference type="OrthoDB" id="10250354at2759"/>
<sequence>MAPSEVDFYKTLSVHRHATDNEIKKAFRKAARDTHPDKNPDDPMAKEKFQELQRAYDTLKDQLERSKYDEDNQYHGLPESQRPKPKSKTATRYTSSSSTGATGATPSWGAPPTPFGRGFTHQAQAHTTPSSRHTGAHKSTYEDFTSTYGSARRQRSGGFERSGFDYANSYRATPPKQATNDFDDSYDGYYHDRGGYRPESPRNRESAYTRTSQRQSNTTPAGTPNPSTSTRRAHSTVGGNRDPAAGTDFNLGAYIKERRMAEEGEARQREEEAKERRKREEAAAERESQRRRAEEKRRKEEQKKKDELRAQEDQRRAEEEAMRASVEEEERRRQRWAQSETSQYSRNGFRADPPVFHGLRDEDLSRTADERLAEGRRSKTATSRSNSRRSPNKPNSARRDNERATNDTDGWGAKSGSDHSGTYTRFTSVNPDEEENYYDTVKRNQRDTQQRWEEMLKKGSDRNNVHGHGRAKSETQPRERPGSPDRPRTSGPHSATDSGSGESKGQSPSFEPSKRRESSTDFSFKFPTPGMARVDSYRSEPHISPPPPQDSPFQKTPDFNFHTARDIPNPFTYISPENNGIHNSNKLHATAPFTRPQSQPIYPTQKQTVPQPRPTPQPHQQQRQQMQPPQQRDFSEFKKELWNDLNQIAFELRPSTSPKKKKSAASVKSFSKYRSKSKESVNINSMAARVESEEDSDDISSPKQKNFDQGATPQSPPIGDGEFEPMDTAPDTGIPDPINIQPMRLNGHMGPRSPMGNISSREPTPISPRSTKEDGLDTMHTLGSVHPLKANPLENMGSLASTAPFIRSPAEVGLNGFEELKDNLPFPSRASNTPKPHFPGPLPKLRPDLRDIYGPATPMEDTFATPTPPKVPKTPGEIDLPTYNRFFVSVEGYVENWNAYEDKVRKQQAYLSSRSLKDVDLNQDAIKNYIRRVKEEDFVLEESYRQAREKHMAALEDWLGYRERVINNRNNS</sequence>
<feature type="compositionally biased region" description="Basic and acidic residues" evidence="6">
    <location>
        <begin position="471"/>
        <end position="488"/>
    </location>
</feature>
<evidence type="ECO:0000256" key="6">
    <source>
        <dbReference type="SAM" id="MobiDB-lite"/>
    </source>
</evidence>
<feature type="compositionally biased region" description="Basic and acidic residues" evidence="6">
    <location>
        <begin position="57"/>
        <end position="73"/>
    </location>
</feature>
<feature type="region of interest" description="Disordered" evidence="6">
    <location>
        <begin position="24"/>
        <end position="640"/>
    </location>
</feature>
<feature type="compositionally biased region" description="Polar residues" evidence="6">
    <location>
        <begin position="418"/>
        <end position="430"/>
    </location>
</feature>
<accession>A0A3N4KK74</accession>
<name>A0A3N4KK74_9PEZI</name>
<dbReference type="CDD" id="cd06257">
    <property type="entry name" value="DnaJ"/>
    <property type="match status" value="1"/>
</dbReference>
<evidence type="ECO:0000313" key="8">
    <source>
        <dbReference type="EMBL" id="RPB10957.1"/>
    </source>
</evidence>
<evidence type="ECO:0000313" key="9">
    <source>
        <dbReference type="Proteomes" id="UP000277580"/>
    </source>
</evidence>
<dbReference type="InterPro" id="IPR001623">
    <property type="entry name" value="DnaJ_domain"/>
</dbReference>
<feature type="region of interest" description="Disordered" evidence="6">
    <location>
        <begin position="653"/>
        <end position="781"/>
    </location>
</feature>
<feature type="compositionally biased region" description="Polar residues" evidence="6">
    <location>
        <begin position="575"/>
        <end position="587"/>
    </location>
</feature>
<dbReference type="Proteomes" id="UP000277580">
    <property type="component" value="Unassembled WGS sequence"/>
</dbReference>
<dbReference type="STRING" id="1392247.A0A3N4KK74"/>
<dbReference type="PROSITE" id="PS50076">
    <property type="entry name" value="DNAJ_2"/>
    <property type="match status" value="1"/>
</dbReference>
<keyword evidence="3" id="KW-0963">Cytoplasm</keyword>
<dbReference type="InterPro" id="IPR036869">
    <property type="entry name" value="J_dom_sf"/>
</dbReference>
<dbReference type="GO" id="GO:0000390">
    <property type="term" value="P:spliceosomal complex disassembly"/>
    <property type="evidence" value="ECO:0007669"/>
    <property type="project" value="TreeGrafter"/>
</dbReference>
<dbReference type="PROSITE" id="PS00636">
    <property type="entry name" value="DNAJ_1"/>
    <property type="match status" value="1"/>
</dbReference>
<feature type="compositionally biased region" description="Polar residues" evidence="6">
    <location>
        <begin position="491"/>
        <end position="510"/>
    </location>
</feature>
<dbReference type="PANTHER" id="PTHR44313:SF1">
    <property type="entry name" value="DNAJ HOMOLOG SUBFAMILY C MEMBER 17"/>
    <property type="match status" value="1"/>
</dbReference>
<keyword evidence="5" id="KW-0539">Nucleus</keyword>
<evidence type="ECO:0000256" key="5">
    <source>
        <dbReference type="ARBA" id="ARBA00023242"/>
    </source>
</evidence>
<feature type="compositionally biased region" description="Basic and acidic residues" evidence="6">
    <location>
        <begin position="397"/>
        <end position="406"/>
    </location>
</feature>
<evidence type="ECO:0000256" key="4">
    <source>
        <dbReference type="ARBA" id="ARBA00023186"/>
    </source>
</evidence>
<feature type="compositionally biased region" description="Polar residues" evidence="6">
    <location>
        <begin position="121"/>
        <end position="133"/>
    </location>
</feature>
<feature type="compositionally biased region" description="Basic and acidic residues" evidence="6">
    <location>
        <begin position="189"/>
        <end position="207"/>
    </location>
</feature>
<feature type="compositionally biased region" description="Low complexity" evidence="6">
    <location>
        <begin position="618"/>
        <end position="632"/>
    </location>
</feature>
<keyword evidence="4" id="KW-0143">Chaperone</keyword>
<dbReference type="GO" id="GO:0005681">
    <property type="term" value="C:spliceosomal complex"/>
    <property type="evidence" value="ECO:0007669"/>
    <property type="project" value="TreeGrafter"/>
</dbReference>
<feature type="compositionally biased region" description="Polar residues" evidence="6">
    <location>
        <begin position="702"/>
        <end position="713"/>
    </location>
</feature>
<feature type="domain" description="J" evidence="7">
    <location>
        <begin position="7"/>
        <end position="72"/>
    </location>
</feature>
<dbReference type="SUPFAM" id="SSF46565">
    <property type="entry name" value="Chaperone J-domain"/>
    <property type="match status" value="1"/>
</dbReference>
<dbReference type="InterPro" id="IPR052094">
    <property type="entry name" value="Pre-mRNA-splicing_ERAD"/>
</dbReference>
<dbReference type="Gene3D" id="1.10.287.110">
    <property type="entry name" value="DnaJ domain"/>
    <property type="match status" value="1"/>
</dbReference>
<dbReference type="SMART" id="SM00271">
    <property type="entry name" value="DnaJ"/>
    <property type="match status" value="1"/>
</dbReference>
<protein>
    <recommendedName>
        <fullName evidence="7">J domain-containing protein</fullName>
    </recommendedName>
</protein>
<dbReference type="PRINTS" id="PR00625">
    <property type="entry name" value="JDOMAIN"/>
</dbReference>
<feature type="compositionally biased region" description="Basic and acidic residues" evidence="6">
    <location>
        <begin position="358"/>
        <end position="377"/>
    </location>
</feature>
<proteinExistence type="predicted"/>
<keyword evidence="9" id="KW-1185">Reference proteome</keyword>
<feature type="compositionally biased region" description="Polar residues" evidence="6">
    <location>
        <begin position="208"/>
        <end position="230"/>
    </location>
</feature>
<evidence type="ECO:0000256" key="3">
    <source>
        <dbReference type="ARBA" id="ARBA00022490"/>
    </source>
</evidence>
<evidence type="ECO:0000256" key="1">
    <source>
        <dbReference type="ARBA" id="ARBA00004123"/>
    </source>
</evidence>
<dbReference type="EMBL" id="ML119139">
    <property type="protein sequence ID" value="RPB10957.1"/>
    <property type="molecule type" value="Genomic_DNA"/>
</dbReference>
<dbReference type="InterPro" id="IPR018253">
    <property type="entry name" value="DnaJ_domain_CS"/>
</dbReference>
<feature type="compositionally biased region" description="Basic and acidic residues" evidence="6">
    <location>
        <begin position="255"/>
        <end position="332"/>
    </location>
</feature>
<dbReference type="PANTHER" id="PTHR44313">
    <property type="entry name" value="DNAJ HOMOLOG SUBFAMILY C MEMBER 17"/>
    <property type="match status" value="1"/>
</dbReference>
<dbReference type="AlphaFoldDB" id="A0A3N4KK74"/>
<comment type="subcellular location">
    <subcellularLocation>
        <location evidence="2">Cytoplasm</location>
    </subcellularLocation>
    <subcellularLocation>
        <location evidence="1">Nucleus</location>
    </subcellularLocation>
</comment>
<feature type="compositionally biased region" description="Basic and acidic residues" evidence="6">
    <location>
        <begin position="440"/>
        <end position="464"/>
    </location>
</feature>
<feature type="compositionally biased region" description="Low complexity" evidence="6">
    <location>
        <begin position="90"/>
        <end position="108"/>
    </location>
</feature>
<gene>
    <name evidence="8" type="ORF">P167DRAFT_238508</name>
</gene>
<evidence type="ECO:0000259" key="7">
    <source>
        <dbReference type="PROSITE" id="PS50076"/>
    </source>
</evidence>
<evidence type="ECO:0000256" key="2">
    <source>
        <dbReference type="ARBA" id="ARBA00004496"/>
    </source>
</evidence>
<dbReference type="InParanoid" id="A0A3N4KK74"/>